<keyword evidence="3" id="KW-1185">Reference proteome</keyword>
<name>A0AAD6WCH2_9ROSI</name>
<sequence length="73" mass="8032">MDFEAKIAILRIKMLLRSAAENAVTFKDSATTISSSPNNKASETANQTGALAEVSLQKEDALSEEKRDLDPYW</sequence>
<organism evidence="2 3">
    <name type="scientific">Populus alba x Populus x berolinensis</name>
    <dbReference type="NCBI Taxonomy" id="444605"/>
    <lineage>
        <taxon>Eukaryota</taxon>
        <taxon>Viridiplantae</taxon>
        <taxon>Streptophyta</taxon>
        <taxon>Embryophyta</taxon>
        <taxon>Tracheophyta</taxon>
        <taxon>Spermatophyta</taxon>
        <taxon>Magnoliopsida</taxon>
        <taxon>eudicotyledons</taxon>
        <taxon>Gunneridae</taxon>
        <taxon>Pentapetalae</taxon>
        <taxon>rosids</taxon>
        <taxon>fabids</taxon>
        <taxon>Malpighiales</taxon>
        <taxon>Salicaceae</taxon>
        <taxon>Saliceae</taxon>
        <taxon>Populus</taxon>
    </lineage>
</organism>
<comment type="caution">
    <text evidence="2">The sequence shown here is derived from an EMBL/GenBank/DDBJ whole genome shotgun (WGS) entry which is preliminary data.</text>
</comment>
<gene>
    <name evidence="2" type="ORF">NC653_004972</name>
</gene>
<dbReference type="EMBL" id="JAQIZT010000002">
    <property type="protein sequence ID" value="KAJ7005514.1"/>
    <property type="molecule type" value="Genomic_DNA"/>
</dbReference>
<evidence type="ECO:0000313" key="3">
    <source>
        <dbReference type="Proteomes" id="UP001164929"/>
    </source>
</evidence>
<reference evidence="2" key="1">
    <citation type="journal article" date="2023" name="Mol. Ecol. Resour.">
        <title>Chromosome-level genome assembly of a triploid poplar Populus alba 'Berolinensis'.</title>
        <authorList>
            <person name="Chen S."/>
            <person name="Yu Y."/>
            <person name="Wang X."/>
            <person name="Wang S."/>
            <person name="Zhang T."/>
            <person name="Zhou Y."/>
            <person name="He R."/>
            <person name="Meng N."/>
            <person name="Wang Y."/>
            <person name="Liu W."/>
            <person name="Liu Z."/>
            <person name="Liu J."/>
            <person name="Guo Q."/>
            <person name="Huang H."/>
            <person name="Sederoff R.R."/>
            <person name="Wang G."/>
            <person name="Qu G."/>
            <person name="Chen S."/>
        </authorList>
    </citation>
    <scope>NUCLEOTIDE SEQUENCE</scope>
    <source>
        <strain evidence="2">SC-2020</strain>
    </source>
</reference>
<protein>
    <submittedName>
        <fullName evidence="2">Uncharacterized protein</fullName>
    </submittedName>
</protein>
<feature type="compositionally biased region" description="Polar residues" evidence="1">
    <location>
        <begin position="30"/>
        <end position="49"/>
    </location>
</feature>
<dbReference type="Proteomes" id="UP001164929">
    <property type="component" value="Chromosome 2"/>
</dbReference>
<accession>A0AAD6WCH2</accession>
<proteinExistence type="predicted"/>
<feature type="region of interest" description="Disordered" evidence="1">
    <location>
        <begin position="30"/>
        <end position="73"/>
    </location>
</feature>
<evidence type="ECO:0000256" key="1">
    <source>
        <dbReference type="SAM" id="MobiDB-lite"/>
    </source>
</evidence>
<evidence type="ECO:0000313" key="2">
    <source>
        <dbReference type="EMBL" id="KAJ7005514.1"/>
    </source>
</evidence>
<dbReference type="AlphaFoldDB" id="A0AAD6WCH2"/>
<feature type="compositionally biased region" description="Basic and acidic residues" evidence="1">
    <location>
        <begin position="56"/>
        <end position="73"/>
    </location>
</feature>